<feature type="domain" description="GH10" evidence="13">
    <location>
        <begin position="54"/>
        <end position="711"/>
    </location>
</feature>
<dbReference type="PROSITE" id="PS51760">
    <property type="entry name" value="GH10_2"/>
    <property type="match status" value="1"/>
</dbReference>
<dbReference type="InterPro" id="IPR001000">
    <property type="entry name" value="GH10_dom"/>
</dbReference>
<evidence type="ECO:0000256" key="5">
    <source>
        <dbReference type="ARBA" id="ARBA00022729"/>
    </source>
</evidence>
<evidence type="ECO:0000256" key="6">
    <source>
        <dbReference type="ARBA" id="ARBA00022737"/>
    </source>
</evidence>
<dbReference type="Proteomes" id="UP000708576">
    <property type="component" value="Unassembled WGS sequence"/>
</dbReference>
<keyword evidence="15" id="KW-1185">Reference proteome</keyword>
<evidence type="ECO:0000256" key="8">
    <source>
        <dbReference type="ARBA" id="ARBA00023277"/>
    </source>
</evidence>
<feature type="active site" description="Nucleophile" evidence="11">
    <location>
        <position position="629"/>
    </location>
</feature>
<dbReference type="Gene3D" id="3.20.20.80">
    <property type="entry name" value="Glycosidases"/>
    <property type="match status" value="1"/>
</dbReference>
<evidence type="ECO:0000256" key="3">
    <source>
        <dbReference type="ARBA" id="ARBA00012590"/>
    </source>
</evidence>
<keyword evidence="6" id="KW-0677">Repeat</keyword>
<dbReference type="EC" id="3.2.1.8" evidence="3"/>
<organism evidence="14 15">
    <name type="scientific">Carboxylicivirga linearis</name>
    <dbReference type="NCBI Taxonomy" id="1628157"/>
    <lineage>
        <taxon>Bacteria</taxon>
        <taxon>Pseudomonadati</taxon>
        <taxon>Bacteroidota</taxon>
        <taxon>Bacteroidia</taxon>
        <taxon>Marinilabiliales</taxon>
        <taxon>Marinilabiliaceae</taxon>
        <taxon>Carboxylicivirga</taxon>
    </lineage>
</organism>
<evidence type="ECO:0000256" key="9">
    <source>
        <dbReference type="ARBA" id="ARBA00023295"/>
    </source>
</evidence>
<evidence type="ECO:0000256" key="7">
    <source>
        <dbReference type="ARBA" id="ARBA00022801"/>
    </source>
</evidence>
<evidence type="ECO:0000256" key="2">
    <source>
        <dbReference type="ARBA" id="ARBA00007495"/>
    </source>
</evidence>
<dbReference type="Pfam" id="PF00331">
    <property type="entry name" value="Glyco_hydro_10"/>
    <property type="match status" value="2"/>
</dbReference>
<reference evidence="14 15" key="1">
    <citation type="journal article" date="2015" name="Int. J. Syst. Evol. Microbiol.">
        <title>Carboxylicivirga linearis sp. nov., isolated from a sea cucumber culture pond.</title>
        <authorList>
            <person name="Wang F.Q."/>
            <person name="Zhou Y.X."/>
            <person name="Lin X.Z."/>
            <person name="Chen G.J."/>
            <person name="Du Z.J."/>
        </authorList>
    </citation>
    <scope>NUCLEOTIDE SEQUENCE [LARGE SCALE GENOMIC DNA]</scope>
    <source>
        <strain evidence="14 15">FB218</strain>
    </source>
</reference>
<keyword evidence="8" id="KW-0119">Carbohydrate metabolism</keyword>
<keyword evidence="9" id="KW-0326">Glycosidase</keyword>
<keyword evidence="4" id="KW-0858">Xylan degradation</keyword>
<keyword evidence="10" id="KW-0624">Polysaccharide degradation</keyword>
<dbReference type="PANTHER" id="PTHR31490:SF88">
    <property type="entry name" value="BETA-XYLANASE"/>
    <property type="match status" value="1"/>
</dbReference>
<evidence type="ECO:0000313" key="14">
    <source>
        <dbReference type="EMBL" id="MBS2099663.1"/>
    </source>
</evidence>
<dbReference type="EMBL" id="JAGUCO010000013">
    <property type="protein sequence ID" value="MBS2099663.1"/>
    <property type="molecule type" value="Genomic_DNA"/>
</dbReference>
<feature type="signal peptide" evidence="12">
    <location>
        <begin position="1"/>
        <end position="21"/>
    </location>
</feature>
<evidence type="ECO:0000256" key="10">
    <source>
        <dbReference type="ARBA" id="ARBA00023326"/>
    </source>
</evidence>
<evidence type="ECO:0000256" key="11">
    <source>
        <dbReference type="PROSITE-ProRule" id="PRU10061"/>
    </source>
</evidence>
<evidence type="ECO:0000256" key="4">
    <source>
        <dbReference type="ARBA" id="ARBA00022651"/>
    </source>
</evidence>
<dbReference type="PROSITE" id="PS51257">
    <property type="entry name" value="PROKAR_LIPOPROTEIN"/>
    <property type="match status" value="1"/>
</dbReference>
<dbReference type="RefSeq" id="WP_212216903.1">
    <property type="nucleotide sequence ID" value="NZ_JAGUCO010000013.1"/>
</dbReference>
<comment type="caution">
    <text evidence="14">The sequence shown here is derived from an EMBL/GenBank/DDBJ whole genome shotgun (WGS) entry which is preliminary data.</text>
</comment>
<name>A0ABS5JXQ0_9BACT</name>
<dbReference type="InterPro" id="IPR003305">
    <property type="entry name" value="CenC_carb-bd"/>
</dbReference>
<sequence>MKYLNRIGLGVIAVLSMVSCADDSLLDFEVKKPESIQMYEYLKDYDLLKTYVDRTENPDFILGAGVSLNDYIQKDYRNSFISSNFDEMTAGYAMKHGAIVKDNGSMSFVGVQNFVQTAQEDGITIYGHTLCWHANQNSTYLNSIIADREIEVDPEDANNALKITTPEANANIWDWQLEYTMPTPLTEGVEYTLTMRAKASSAYTVGFWRTDGATTDYGPDIALGETWGDVIVTFTPSMNATRLQFCFGTFGGDLFFDDMVLTASGSEDNLIENGNFDADDLSQWGKPSWHAYTYLIEAIAAGPTTYWTNLVNNSDIENDDVSSFFATEANDGPNPATIGDAGTGADGVGRAIVVKSGDAPSNPWDTQFFIKGPQQLEEGQAYRFSMKVKADKAASTESQAHNEPGGYLHWSMVGSPNVTTEWQEYSNSGVISEAQAGMNTIAFNLSVFAEANTYYFDDIVWEIEESGNSIPLTPEEKRDTISYALETWMSGMLEASKDYVKAWDVVNEPMDDGNPYELKSGLNKAPEDFASDEFYWQDYLGKDYAVMAFNLARQYGNENDIHFINDYNLEYNLDKCKGLITYVEYIEAQGARVDGIGTQMHINVDSDKDKIAQMFELLAATGKLIKVSELDIGINKKTSEATEEDYQAQAEMYAYVVNKYKELIPVSQQYGITVWSPTDSPAESSWRGGEPIGLWTLNYSRKHSYAGFADALSGK</sequence>
<dbReference type="InterPro" id="IPR044846">
    <property type="entry name" value="GH10"/>
</dbReference>
<comment type="catalytic activity">
    <reaction evidence="1">
        <text>Endohydrolysis of (1-&gt;4)-beta-D-xylosidic linkages in xylans.</text>
        <dbReference type="EC" id="3.2.1.8"/>
    </reaction>
</comment>
<dbReference type="Gene3D" id="2.60.120.260">
    <property type="entry name" value="Galactose-binding domain-like"/>
    <property type="match status" value="2"/>
</dbReference>
<dbReference type="PROSITE" id="PS00591">
    <property type="entry name" value="GH10_1"/>
    <property type="match status" value="1"/>
</dbReference>
<dbReference type="PANTHER" id="PTHR31490">
    <property type="entry name" value="GLYCOSYL HYDROLASE"/>
    <property type="match status" value="1"/>
</dbReference>
<evidence type="ECO:0000256" key="12">
    <source>
        <dbReference type="SAM" id="SignalP"/>
    </source>
</evidence>
<comment type="similarity">
    <text evidence="2">Belongs to the glycosyl hydrolase 10 (cellulase F) family.</text>
</comment>
<dbReference type="InterPro" id="IPR031158">
    <property type="entry name" value="GH10_AS"/>
</dbReference>
<dbReference type="SUPFAM" id="SSF49785">
    <property type="entry name" value="Galactose-binding domain-like"/>
    <property type="match status" value="2"/>
</dbReference>
<evidence type="ECO:0000259" key="13">
    <source>
        <dbReference type="PROSITE" id="PS51760"/>
    </source>
</evidence>
<accession>A0ABS5JXQ0</accession>
<protein>
    <recommendedName>
        <fullName evidence="3">endo-1,4-beta-xylanase</fullName>
        <ecNumber evidence="3">3.2.1.8</ecNumber>
    </recommendedName>
</protein>
<dbReference type="InterPro" id="IPR017853">
    <property type="entry name" value="GH"/>
</dbReference>
<dbReference type="SMART" id="SM00633">
    <property type="entry name" value="Glyco_10"/>
    <property type="match status" value="1"/>
</dbReference>
<proteinExistence type="inferred from homology"/>
<dbReference type="Pfam" id="PF02018">
    <property type="entry name" value="CBM_4_9"/>
    <property type="match status" value="1"/>
</dbReference>
<gene>
    <name evidence="14" type="ORF">KEM10_15310</name>
</gene>
<keyword evidence="5 12" id="KW-0732">Signal</keyword>
<keyword evidence="7" id="KW-0378">Hydrolase</keyword>
<dbReference type="InterPro" id="IPR008979">
    <property type="entry name" value="Galactose-bd-like_sf"/>
</dbReference>
<dbReference type="SUPFAM" id="SSF51445">
    <property type="entry name" value="(Trans)glycosidases"/>
    <property type="match status" value="1"/>
</dbReference>
<evidence type="ECO:0000256" key="1">
    <source>
        <dbReference type="ARBA" id="ARBA00000681"/>
    </source>
</evidence>
<evidence type="ECO:0000313" key="15">
    <source>
        <dbReference type="Proteomes" id="UP000708576"/>
    </source>
</evidence>
<feature type="chain" id="PRO_5045717927" description="endo-1,4-beta-xylanase" evidence="12">
    <location>
        <begin position="22"/>
        <end position="715"/>
    </location>
</feature>